<name>A0ACC2L5T8_PERAE</name>
<dbReference type="Proteomes" id="UP001234297">
    <property type="component" value="Chromosome 7"/>
</dbReference>
<reference evidence="1 2" key="1">
    <citation type="journal article" date="2022" name="Hortic Res">
        <title>A haplotype resolved chromosomal level avocado genome allows analysis of novel avocado genes.</title>
        <authorList>
            <person name="Nath O."/>
            <person name="Fletcher S.J."/>
            <person name="Hayward A."/>
            <person name="Shaw L.M."/>
            <person name="Masouleh A.K."/>
            <person name="Furtado A."/>
            <person name="Henry R.J."/>
            <person name="Mitter N."/>
        </authorList>
    </citation>
    <scope>NUCLEOTIDE SEQUENCE [LARGE SCALE GENOMIC DNA]</scope>
    <source>
        <strain evidence="2">cv. Hass</strain>
    </source>
</reference>
<sequence length="315" mass="36653">MASGEESIKGLIVEPSGSGKGLPYAPENWPQEGDKWGWQVRKRISKSGFFTDRFLFPPDRLKRVRLSKPKVEKYIKKAFPGTDVQDFFASFTWKIPATATALHLIEGEISNIQNQFDSGSDTLRTYILKRSYEIKKEVRKLENEIHAMLQSLKMSQESEYMTAKKKFYSHKYICIGLFRQLNVERDKLVKQVSTLNNGRGLNTNRANLLKEVDQMNKKFVNLEKKVGKMNQDVANLENKIDVVLQSLRRLQEYEYRLVQKYLYATKRRLLDLQGELPVKSHTTPIDDGNLYYLCIVSQMKQEVVKLRDTMNISKR</sequence>
<accession>A0ACC2L5T8</accession>
<dbReference type="EMBL" id="CM056815">
    <property type="protein sequence ID" value="KAJ8628789.1"/>
    <property type="molecule type" value="Genomic_DNA"/>
</dbReference>
<evidence type="ECO:0000313" key="2">
    <source>
        <dbReference type="Proteomes" id="UP001234297"/>
    </source>
</evidence>
<comment type="caution">
    <text evidence="1">The sequence shown here is derived from an EMBL/GenBank/DDBJ whole genome shotgun (WGS) entry which is preliminary data.</text>
</comment>
<organism evidence="1 2">
    <name type="scientific">Persea americana</name>
    <name type="common">Avocado</name>
    <dbReference type="NCBI Taxonomy" id="3435"/>
    <lineage>
        <taxon>Eukaryota</taxon>
        <taxon>Viridiplantae</taxon>
        <taxon>Streptophyta</taxon>
        <taxon>Embryophyta</taxon>
        <taxon>Tracheophyta</taxon>
        <taxon>Spermatophyta</taxon>
        <taxon>Magnoliopsida</taxon>
        <taxon>Magnoliidae</taxon>
        <taxon>Laurales</taxon>
        <taxon>Lauraceae</taxon>
        <taxon>Persea</taxon>
    </lineage>
</organism>
<protein>
    <submittedName>
        <fullName evidence="1">Uncharacterized protein</fullName>
    </submittedName>
</protein>
<evidence type="ECO:0000313" key="1">
    <source>
        <dbReference type="EMBL" id="KAJ8628789.1"/>
    </source>
</evidence>
<keyword evidence="2" id="KW-1185">Reference proteome</keyword>
<gene>
    <name evidence="1" type="ORF">MRB53_022112</name>
</gene>
<proteinExistence type="predicted"/>